<sequence length="96" mass="11002">MKVVALSADDETKCYYCADGLQGWKPDDVKLVKEQDYKQKVMTGVRNARTQREVKKQRTLTGSPDPDCKQCKICYKEMRNVCYSYVPCVHVVACSK</sequence>
<dbReference type="Gene3D" id="1.10.1170.10">
    <property type="entry name" value="Inhibitor Of Apoptosis Protein (2mihbC-IAP-1), Chain A"/>
    <property type="match status" value="1"/>
</dbReference>
<protein>
    <submittedName>
        <fullName evidence="1">Uncharacterized protein</fullName>
    </submittedName>
</protein>
<dbReference type="AlphaFoldDB" id="A0A8S1B0F4"/>
<evidence type="ECO:0000313" key="2">
    <source>
        <dbReference type="Proteomes" id="UP000494256"/>
    </source>
</evidence>
<organism evidence="1 2">
    <name type="scientific">Arctia plantaginis</name>
    <name type="common">Wood tiger moth</name>
    <name type="synonym">Phalaena plantaginis</name>
    <dbReference type="NCBI Taxonomy" id="874455"/>
    <lineage>
        <taxon>Eukaryota</taxon>
        <taxon>Metazoa</taxon>
        <taxon>Ecdysozoa</taxon>
        <taxon>Arthropoda</taxon>
        <taxon>Hexapoda</taxon>
        <taxon>Insecta</taxon>
        <taxon>Pterygota</taxon>
        <taxon>Neoptera</taxon>
        <taxon>Endopterygota</taxon>
        <taxon>Lepidoptera</taxon>
        <taxon>Glossata</taxon>
        <taxon>Ditrysia</taxon>
        <taxon>Noctuoidea</taxon>
        <taxon>Erebidae</taxon>
        <taxon>Arctiinae</taxon>
        <taxon>Arctia</taxon>
    </lineage>
</organism>
<proteinExistence type="predicted"/>
<dbReference type="OrthoDB" id="203279at2759"/>
<gene>
    <name evidence="1" type="ORF">APLA_LOCUS14941</name>
</gene>
<evidence type="ECO:0000313" key="1">
    <source>
        <dbReference type="EMBL" id="CAB3254789.1"/>
    </source>
</evidence>
<dbReference type="EMBL" id="CADEBD010000422">
    <property type="protein sequence ID" value="CAB3254789.1"/>
    <property type="molecule type" value="Genomic_DNA"/>
</dbReference>
<dbReference type="Proteomes" id="UP000494256">
    <property type="component" value="Unassembled WGS sequence"/>
</dbReference>
<accession>A0A8S1B0F4</accession>
<comment type="caution">
    <text evidence="1">The sequence shown here is derived from an EMBL/GenBank/DDBJ whole genome shotgun (WGS) entry which is preliminary data.</text>
</comment>
<reference evidence="1 2" key="1">
    <citation type="submission" date="2020-04" db="EMBL/GenBank/DDBJ databases">
        <authorList>
            <person name="Wallbank WR R."/>
            <person name="Pardo Diaz C."/>
            <person name="Kozak K."/>
            <person name="Martin S."/>
            <person name="Jiggins C."/>
            <person name="Moest M."/>
            <person name="Warren A I."/>
            <person name="Byers J.R.P. K."/>
            <person name="Montejo-Kovacevich G."/>
            <person name="Yen C E."/>
        </authorList>
    </citation>
    <scope>NUCLEOTIDE SEQUENCE [LARGE SCALE GENOMIC DNA]</scope>
</reference>
<dbReference type="SUPFAM" id="SSF57924">
    <property type="entry name" value="Inhibitor of apoptosis (IAP) repeat"/>
    <property type="match status" value="1"/>
</dbReference>
<name>A0A8S1B0F4_ARCPL</name>